<name>A0A0A9GJD6_ARUDO</name>
<reference evidence="1" key="2">
    <citation type="journal article" date="2015" name="Data Brief">
        <title>Shoot transcriptome of the giant reed, Arundo donax.</title>
        <authorList>
            <person name="Barrero R.A."/>
            <person name="Guerrero F.D."/>
            <person name="Moolhuijzen P."/>
            <person name="Goolsby J.A."/>
            <person name="Tidwell J."/>
            <person name="Bellgard S.E."/>
            <person name="Bellgard M.I."/>
        </authorList>
    </citation>
    <scope>NUCLEOTIDE SEQUENCE</scope>
    <source>
        <tissue evidence="1">Shoot tissue taken approximately 20 cm above the soil surface</tissue>
    </source>
</reference>
<proteinExistence type="predicted"/>
<organism evidence="1">
    <name type="scientific">Arundo donax</name>
    <name type="common">Giant reed</name>
    <name type="synonym">Donax arundinaceus</name>
    <dbReference type="NCBI Taxonomy" id="35708"/>
    <lineage>
        <taxon>Eukaryota</taxon>
        <taxon>Viridiplantae</taxon>
        <taxon>Streptophyta</taxon>
        <taxon>Embryophyta</taxon>
        <taxon>Tracheophyta</taxon>
        <taxon>Spermatophyta</taxon>
        <taxon>Magnoliopsida</taxon>
        <taxon>Liliopsida</taxon>
        <taxon>Poales</taxon>
        <taxon>Poaceae</taxon>
        <taxon>PACMAD clade</taxon>
        <taxon>Arundinoideae</taxon>
        <taxon>Arundineae</taxon>
        <taxon>Arundo</taxon>
    </lineage>
</organism>
<evidence type="ECO:0000313" key="1">
    <source>
        <dbReference type="EMBL" id="JAE22616.1"/>
    </source>
</evidence>
<accession>A0A0A9GJD6</accession>
<dbReference type="EMBL" id="GBRH01175280">
    <property type="protein sequence ID" value="JAE22616.1"/>
    <property type="molecule type" value="Transcribed_RNA"/>
</dbReference>
<protein>
    <submittedName>
        <fullName evidence="1">Uncharacterized protein</fullName>
    </submittedName>
</protein>
<dbReference type="AlphaFoldDB" id="A0A0A9GJD6"/>
<reference evidence="1" key="1">
    <citation type="submission" date="2014-09" db="EMBL/GenBank/DDBJ databases">
        <authorList>
            <person name="Magalhaes I.L.F."/>
            <person name="Oliveira U."/>
            <person name="Santos F.R."/>
            <person name="Vidigal T.H.D.A."/>
            <person name="Brescovit A.D."/>
            <person name="Santos A.J."/>
        </authorList>
    </citation>
    <scope>NUCLEOTIDE SEQUENCE</scope>
    <source>
        <tissue evidence="1">Shoot tissue taken approximately 20 cm above the soil surface</tissue>
    </source>
</reference>
<sequence>MQDAPDCSKKSLFCLSFPRAILQSDVSWVPKDNSSFLRSGSLQMTKGGASSPSLVLQHTNFSKNLREEVEDAPIIPVVPDG</sequence>